<feature type="region of interest" description="Disordered" evidence="1">
    <location>
        <begin position="1"/>
        <end position="26"/>
    </location>
</feature>
<proteinExistence type="predicted"/>
<feature type="compositionally biased region" description="Basic and acidic residues" evidence="1">
    <location>
        <begin position="1"/>
        <end position="16"/>
    </location>
</feature>
<dbReference type="EMBL" id="ODYU01004168">
    <property type="protein sequence ID" value="SOQ43752.1"/>
    <property type="molecule type" value="Genomic_DNA"/>
</dbReference>
<evidence type="ECO:0000313" key="2">
    <source>
        <dbReference type="EMBL" id="SOQ43752.1"/>
    </source>
</evidence>
<dbReference type="AlphaFoldDB" id="A0A2H1VTD4"/>
<gene>
    <name evidence="2" type="ORF">SFRICE_039351</name>
</gene>
<name>A0A2H1VTD4_SPOFR</name>
<organism evidence="2">
    <name type="scientific">Spodoptera frugiperda</name>
    <name type="common">Fall armyworm</name>
    <dbReference type="NCBI Taxonomy" id="7108"/>
    <lineage>
        <taxon>Eukaryota</taxon>
        <taxon>Metazoa</taxon>
        <taxon>Ecdysozoa</taxon>
        <taxon>Arthropoda</taxon>
        <taxon>Hexapoda</taxon>
        <taxon>Insecta</taxon>
        <taxon>Pterygota</taxon>
        <taxon>Neoptera</taxon>
        <taxon>Endopterygota</taxon>
        <taxon>Lepidoptera</taxon>
        <taxon>Glossata</taxon>
        <taxon>Ditrysia</taxon>
        <taxon>Noctuoidea</taxon>
        <taxon>Noctuidae</taxon>
        <taxon>Amphipyrinae</taxon>
        <taxon>Spodoptera</taxon>
    </lineage>
</organism>
<protein>
    <submittedName>
        <fullName evidence="2">SFRICE_039351</fullName>
    </submittedName>
</protein>
<sequence length="81" mass="8947">MVLAGKRADGSPDRKQSPPPMDTQITKGVTSALPAFEGLNHNLIKNQRFVRLGCRSNFDDKSKEPIPDKRGCFSLIKVKHG</sequence>
<reference evidence="2" key="1">
    <citation type="submission" date="2016-07" db="EMBL/GenBank/DDBJ databases">
        <authorList>
            <person name="Bretaudeau A."/>
        </authorList>
    </citation>
    <scope>NUCLEOTIDE SEQUENCE</scope>
    <source>
        <strain evidence="2">Rice</strain>
        <tissue evidence="2">Whole body</tissue>
    </source>
</reference>
<accession>A0A2H1VTD4</accession>
<evidence type="ECO:0000256" key="1">
    <source>
        <dbReference type="SAM" id="MobiDB-lite"/>
    </source>
</evidence>